<protein>
    <submittedName>
        <fullName evidence="2">Uncharacterized protein</fullName>
    </submittedName>
</protein>
<feature type="transmembrane region" description="Helical" evidence="1">
    <location>
        <begin position="83"/>
        <end position="105"/>
    </location>
</feature>
<gene>
    <name evidence="2" type="ORF">EPJ73_00730</name>
</gene>
<evidence type="ECO:0000313" key="3">
    <source>
        <dbReference type="Proteomes" id="UP000324336"/>
    </source>
</evidence>
<proteinExistence type="predicted"/>
<keyword evidence="1" id="KW-0812">Transmembrane</keyword>
<keyword evidence="1" id="KW-0472">Membrane</keyword>
<accession>A0AB38Q3A5</accession>
<sequence length="110" mass="13008">MESEKNYFKQLSKKPIPKFNFHHADNQKQNILKNKKRKKQSWVIDKKYKTNYLNTTKNIILIAIITLPLLLFMYASYKFTTLGAIIIFSPFVCFLISFLLLASFLKDILK</sequence>
<reference evidence="2 3" key="1">
    <citation type="journal article" date="1992" name="Lakartidningen">
        <title>[Penicillin V and not amoxicillin is the first choice preparation in acute otitis].</title>
        <authorList>
            <person name="Kamme C."/>
            <person name="Lundgren K."/>
            <person name="Prellner K."/>
        </authorList>
    </citation>
    <scope>NUCLEOTIDE SEQUENCE [LARGE SCALE GENOMIC DNA]</scope>
    <source>
        <strain evidence="2 3">PC4597II</strain>
    </source>
</reference>
<evidence type="ECO:0000313" key="2">
    <source>
        <dbReference type="EMBL" id="TXJ28514.1"/>
    </source>
</evidence>
<comment type="caution">
    <text evidence="2">The sequence shown here is derived from an EMBL/GenBank/DDBJ whole genome shotgun (WGS) entry which is preliminary data.</text>
</comment>
<dbReference type="Proteomes" id="UP000324336">
    <property type="component" value="Unassembled WGS sequence"/>
</dbReference>
<organism evidence="2 3">
    <name type="scientific">Brachyspira aalborgi</name>
    <dbReference type="NCBI Taxonomy" id="29522"/>
    <lineage>
        <taxon>Bacteria</taxon>
        <taxon>Pseudomonadati</taxon>
        <taxon>Spirochaetota</taxon>
        <taxon>Spirochaetia</taxon>
        <taxon>Brachyspirales</taxon>
        <taxon>Brachyspiraceae</taxon>
        <taxon>Brachyspira</taxon>
    </lineage>
</organism>
<feature type="transmembrane region" description="Helical" evidence="1">
    <location>
        <begin position="59"/>
        <end position="77"/>
    </location>
</feature>
<evidence type="ECO:0000256" key="1">
    <source>
        <dbReference type="SAM" id="Phobius"/>
    </source>
</evidence>
<dbReference type="AlphaFoldDB" id="A0AB38Q3A5"/>
<name>A0AB38Q3A5_9SPIR</name>
<keyword evidence="1" id="KW-1133">Transmembrane helix</keyword>
<dbReference type="EMBL" id="SAYA01000001">
    <property type="protein sequence ID" value="TXJ28514.1"/>
    <property type="molecule type" value="Genomic_DNA"/>
</dbReference>